<protein>
    <recommendedName>
        <fullName evidence="1">dynamin GTPase</fullName>
        <ecNumber evidence="1">3.6.5.5</ecNumber>
    </recommendedName>
</protein>
<dbReference type="STRING" id="6205.A0A0R3WIM3"/>
<proteinExistence type="inferred from homology"/>
<evidence type="ECO:0000256" key="8">
    <source>
        <dbReference type="ARBA" id="ARBA00048040"/>
    </source>
</evidence>
<evidence type="ECO:0000256" key="1">
    <source>
        <dbReference type="ARBA" id="ARBA00011980"/>
    </source>
</evidence>
<comment type="similarity">
    <text evidence="9">Belongs to the TRAFAC class dynamin-like GTPase superfamily. Dynamin/Fzo/YdjA family.</text>
</comment>
<dbReference type="GO" id="GO:0003924">
    <property type="term" value="F:GTPase activity"/>
    <property type="evidence" value="ECO:0007669"/>
    <property type="project" value="InterPro"/>
</dbReference>
<evidence type="ECO:0000313" key="14">
    <source>
        <dbReference type="EMBL" id="VDM16481.1"/>
    </source>
</evidence>
<evidence type="ECO:0000313" key="15">
    <source>
        <dbReference type="Proteomes" id="UP000274429"/>
    </source>
</evidence>
<dbReference type="InterPro" id="IPR001401">
    <property type="entry name" value="Dynamin_GTPase"/>
</dbReference>
<feature type="region of interest" description="Disordered" evidence="10">
    <location>
        <begin position="766"/>
        <end position="844"/>
    </location>
</feature>
<dbReference type="InterPro" id="IPR045063">
    <property type="entry name" value="Dynamin_N"/>
</dbReference>
<dbReference type="AlphaFoldDB" id="A0A0R3WIM3"/>
<feature type="domain" description="PH" evidence="11">
    <location>
        <begin position="516"/>
        <end position="623"/>
    </location>
</feature>
<evidence type="ECO:0000259" key="12">
    <source>
        <dbReference type="PROSITE" id="PS51388"/>
    </source>
</evidence>
<keyword evidence="2" id="KW-0254">Endocytosis</keyword>
<dbReference type="PROSITE" id="PS51718">
    <property type="entry name" value="G_DYNAMIN_2"/>
    <property type="match status" value="1"/>
</dbReference>
<dbReference type="InterPro" id="IPR001849">
    <property type="entry name" value="PH_domain"/>
</dbReference>
<keyword evidence="5" id="KW-0378">Hydrolase</keyword>
<reference evidence="14 15" key="2">
    <citation type="submission" date="2018-11" db="EMBL/GenBank/DDBJ databases">
        <authorList>
            <consortium name="Pathogen Informatics"/>
        </authorList>
    </citation>
    <scope>NUCLEOTIDE SEQUENCE [LARGE SCALE GENOMIC DNA]</scope>
</reference>
<dbReference type="EC" id="3.6.5.5" evidence="1"/>
<keyword evidence="4 9" id="KW-0547">Nucleotide-binding</keyword>
<dbReference type="GO" id="GO:0005525">
    <property type="term" value="F:GTP binding"/>
    <property type="evidence" value="ECO:0007669"/>
    <property type="project" value="UniProtKB-KW"/>
</dbReference>
<dbReference type="Gene3D" id="2.30.29.30">
    <property type="entry name" value="Pleckstrin-homology domain (PH domain)/Phosphotyrosine-binding domain (PTB)"/>
    <property type="match status" value="1"/>
</dbReference>
<evidence type="ECO:0000259" key="11">
    <source>
        <dbReference type="PROSITE" id="PS50003"/>
    </source>
</evidence>
<dbReference type="Gene3D" id="3.40.50.300">
    <property type="entry name" value="P-loop containing nucleotide triphosphate hydrolases"/>
    <property type="match status" value="1"/>
</dbReference>
<dbReference type="InterPro" id="IPR027417">
    <property type="entry name" value="P-loop_NTPase"/>
</dbReference>
<dbReference type="Gene3D" id="1.20.120.1240">
    <property type="entry name" value="Dynamin, middle domain"/>
    <property type="match status" value="1"/>
</dbReference>
<dbReference type="CDD" id="cd01256">
    <property type="entry name" value="PH_dynamin"/>
    <property type="match status" value="1"/>
</dbReference>
<evidence type="ECO:0000256" key="7">
    <source>
        <dbReference type="ARBA" id="ARBA00023175"/>
    </source>
</evidence>
<dbReference type="PROSITE" id="PS00410">
    <property type="entry name" value="G_DYNAMIN_1"/>
    <property type="match status" value="1"/>
</dbReference>
<dbReference type="FunFam" id="3.40.50.300:FF:000045">
    <property type="entry name" value="dynamin-1 isoform X2"/>
    <property type="match status" value="1"/>
</dbReference>
<feature type="compositionally biased region" description="Low complexity" evidence="10">
    <location>
        <begin position="827"/>
        <end position="836"/>
    </location>
</feature>
<dbReference type="InterPro" id="IPR030381">
    <property type="entry name" value="G_DYNAMIN_dom"/>
</dbReference>
<feature type="compositionally biased region" description="Low complexity" evidence="10">
    <location>
        <begin position="880"/>
        <end position="889"/>
    </location>
</feature>
<dbReference type="PANTHER" id="PTHR11566:SF212">
    <property type="entry name" value="DYNAMIN"/>
    <property type="match status" value="1"/>
</dbReference>
<dbReference type="Pfam" id="PF01031">
    <property type="entry name" value="Dynamin_M"/>
    <property type="match status" value="1"/>
</dbReference>
<dbReference type="InterPro" id="IPR020850">
    <property type="entry name" value="GED_dom"/>
</dbReference>
<dbReference type="CDD" id="cd08771">
    <property type="entry name" value="DLP_1"/>
    <property type="match status" value="1"/>
</dbReference>
<dbReference type="SMART" id="SM00053">
    <property type="entry name" value="DYNc"/>
    <property type="match status" value="1"/>
</dbReference>
<dbReference type="GO" id="GO:0005886">
    <property type="term" value="C:plasma membrane"/>
    <property type="evidence" value="ECO:0007669"/>
    <property type="project" value="TreeGrafter"/>
</dbReference>
<gene>
    <name evidence="14" type="ORF">TTAC_LOCUS459</name>
</gene>
<keyword evidence="3" id="KW-0493">Microtubule</keyword>
<dbReference type="InterPro" id="IPR000375">
    <property type="entry name" value="Dynamin_stalk"/>
</dbReference>
<evidence type="ECO:0000259" key="13">
    <source>
        <dbReference type="PROSITE" id="PS51718"/>
    </source>
</evidence>
<feature type="domain" description="GED" evidence="12">
    <location>
        <begin position="652"/>
        <end position="742"/>
    </location>
</feature>
<keyword evidence="15" id="KW-1185">Reference proteome</keyword>
<evidence type="ECO:0000313" key="16">
    <source>
        <dbReference type="WBParaSite" id="TTAC_0000045801-mRNA-1"/>
    </source>
</evidence>
<dbReference type="GO" id="GO:0005737">
    <property type="term" value="C:cytoplasm"/>
    <property type="evidence" value="ECO:0007669"/>
    <property type="project" value="TreeGrafter"/>
</dbReference>
<dbReference type="SMART" id="SM00302">
    <property type="entry name" value="GED"/>
    <property type="match status" value="1"/>
</dbReference>
<feature type="domain" description="Dynamin-type G" evidence="13">
    <location>
        <begin position="29"/>
        <end position="295"/>
    </location>
</feature>
<dbReference type="EMBL" id="UYWX01000040">
    <property type="protein sequence ID" value="VDM16481.1"/>
    <property type="molecule type" value="Genomic_DNA"/>
</dbReference>
<dbReference type="SUPFAM" id="SSF52540">
    <property type="entry name" value="P-loop containing nucleoside triphosphate hydrolases"/>
    <property type="match status" value="1"/>
</dbReference>
<name>A0A0R3WIM3_HYDTA</name>
<evidence type="ECO:0000256" key="10">
    <source>
        <dbReference type="SAM" id="MobiDB-lite"/>
    </source>
</evidence>
<dbReference type="InterPro" id="IPR011993">
    <property type="entry name" value="PH-like_dom_sf"/>
</dbReference>
<reference evidence="16" key="1">
    <citation type="submission" date="2017-02" db="UniProtKB">
        <authorList>
            <consortium name="WormBaseParasite"/>
        </authorList>
    </citation>
    <scope>IDENTIFICATION</scope>
</reference>
<dbReference type="GO" id="GO:0031623">
    <property type="term" value="P:receptor internalization"/>
    <property type="evidence" value="ECO:0007669"/>
    <property type="project" value="TreeGrafter"/>
</dbReference>
<keyword evidence="6 9" id="KW-0342">GTP-binding</keyword>
<dbReference type="GO" id="GO:0008017">
    <property type="term" value="F:microtubule binding"/>
    <property type="evidence" value="ECO:0007669"/>
    <property type="project" value="TreeGrafter"/>
</dbReference>
<accession>A0A0R3WIM3</accession>
<sequence length="960" mass="106129">MSGNRGMQMLIPLVNKLQDAFSSLSVPLNLDLPQIAVVGSQSAGKSSVLENFVGRDFLPRGSGIVTRRPLILQLINSNTEYAEFLHLKNKRFTNFEDVRKEIEAETDRVTGKNKGISNIPINLRIYSPQVLNLTLIDLPGLTKVPVGDQPQDIEHQIRSMVLEFIEPENTLILAVSPANTDLANSDALKIAKEVDPTGIRTIGVITKLDLMDAGTDARDILENKVLPLRRGYVGIVNRSQKDIDGRKDIQAAVASERKFFLGHPAYRHMADRMGTAYLQATLNQQLTNHIRDTLPTLRNRLQSQMLSLEKDVEAFKSLRSDDPSYKTKALIHLVNSFSEQFVNTIDGHSGAISVDSLSGGAEINRIFHERFPLDLIEIQIDEKALRREIAYAIRNVQGIRGGLFTPDQAFDVIVRDRIGRLLAPSLSCVDRVVTKLSAIVHTCLGQMNSYPLLADEVERTINQRIRESEVKTKDQLRALTDYQLAYMNTNHEDFIGFNNADPQSANQAAKQKVGNQIICKGWLTLLNGKLLRGGSKYFWFVLSTESLTWYRDDEEREKKFVLPLEGLKQRAGDTSFFSRRPNFSLFHSDPKVNVYKEFKTLDLAADTVDARDNWKGALLRAGVFPEKSEQNLEDEKDDDLNQDSNPVLKRQVETIRNLVQSYMKIVTKTQLDLVPKITMFLLIDDVKKFLKSDLLPTLYALDTNRLMEESQEEKRRKQDMVTMYNTMKEALNIIADVTTHTVTTPVPPPITDDWRESVNDSYSKQINLKQRRESGGNGGSPRSGSGPSRPSVGPQRGSPLLPSMGSGGGGGYMQPQPRNAPVPPSSRPSNSSGSNPQAPVVPARSAPLIPQPISSIHSSNSAGDLYAGPIANSKVPPFATTTSTSSSSSWHSNNPGLKAFDPISSSSGCSTTPTGHNNNGTSANTGGFSARTLASIFEATHPHRFTNMPPSSVCMDDGAL</sequence>
<evidence type="ECO:0000256" key="6">
    <source>
        <dbReference type="ARBA" id="ARBA00023134"/>
    </source>
</evidence>
<evidence type="ECO:0000256" key="2">
    <source>
        <dbReference type="ARBA" id="ARBA00022583"/>
    </source>
</evidence>
<dbReference type="GO" id="GO:0016185">
    <property type="term" value="P:synaptic vesicle budding from presynaptic endocytic zone membrane"/>
    <property type="evidence" value="ECO:0007669"/>
    <property type="project" value="TreeGrafter"/>
</dbReference>
<dbReference type="GO" id="GO:0005874">
    <property type="term" value="C:microtubule"/>
    <property type="evidence" value="ECO:0007669"/>
    <property type="project" value="UniProtKB-KW"/>
</dbReference>
<dbReference type="SUPFAM" id="SSF50729">
    <property type="entry name" value="PH domain-like"/>
    <property type="match status" value="1"/>
</dbReference>
<evidence type="ECO:0000256" key="4">
    <source>
        <dbReference type="ARBA" id="ARBA00022741"/>
    </source>
</evidence>
<dbReference type="PRINTS" id="PR00195">
    <property type="entry name" value="DYNAMIN"/>
</dbReference>
<organism evidence="16">
    <name type="scientific">Hydatigena taeniaeformis</name>
    <name type="common">Feline tapeworm</name>
    <name type="synonym">Taenia taeniaeformis</name>
    <dbReference type="NCBI Taxonomy" id="6205"/>
    <lineage>
        <taxon>Eukaryota</taxon>
        <taxon>Metazoa</taxon>
        <taxon>Spiralia</taxon>
        <taxon>Lophotrochozoa</taxon>
        <taxon>Platyhelminthes</taxon>
        <taxon>Cestoda</taxon>
        <taxon>Eucestoda</taxon>
        <taxon>Cyclophyllidea</taxon>
        <taxon>Taeniidae</taxon>
        <taxon>Hydatigera</taxon>
    </lineage>
</organism>
<feature type="compositionally biased region" description="Polar residues" evidence="10">
    <location>
        <begin position="916"/>
        <end position="927"/>
    </location>
</feature>
<dbReference type="Pfam" id="PF00169">
    <property type="entry name" value="PH"/>
    <property type="match status" value="1"/>
</dbReference>
<dbReference type="Pfam" id="PF02212">
    <property type="entry name" value="GED"/>
    <property type="match status" value="1"/>
</dbReference>
<feature type="compositionally biased region" description="Low complexity" evidence="10">
    <location>
        <begin position="782"/>
        <end position="804"/>
    </location>
</feature>
<dbReference type="InterPro" id="IPR022812">
    <property type="entry name" value="Dynamin"/>
</dbReference>
<dbReference type="InterPro" id="IPR019762">
    <property type="entry name" value="Dynamin_GTPase_CS"/>
</dbReference>
<dbReference type="PANTHER" id="PTHR11566">
    <property type="entry name" value="DYNAMIN"/>
    <property type="match status" value="1"/>
</dbReference>
<comment type="catalytic activity">
    <reaction evidence="8">
        <text>GTP + H2O = GDP + phosphate + H(+)</text>
        <dbReference type="Rhea" id="RHEA:19669"/>
        <dbReference type="ChEBI" id="CHEBI:15377"/>
        <dbReference type="ChEBI" id="CHEBI:15378"/>
        <dbReference type="ChEBI" id="CHEBI:37565"/>
        <dbReference type="ChEBI" id="CHEBI:43474"/>
        <dbReference type="ChEBI" id="CHEBI:58189"/>
        <dbReference type="EC" id="3.6.5.5"/>
    </reaction>
</comment>
<evidence type="ECO:0000256" key="3">
    <source>
        <dbReference type="ARBA" id="ARBA00022701"/>
    </source>
</evidence>
<keyword evidence="7" id="KW-0505">Motor protein</keyword>
<dbReference type="OrthoDB" id="5061070at2759"/>
<feature type="compositionally biased region" description="Low complexity" evidence="10">
    <location>
        <begin position="905"/>
        <end position="915"/>
    </location>
</feature>
<evidence type="ECO:0000256" key="9">
    <source>
        <dbReference type="RuleBase" id="RU003932"/>
    </source>
</evidence>
<dbReference type="SMART" id="SM00233">
    <property type="entry name" value="PH"/>
    <property type="match status" value="1"/>
</dbReference>
<dbReference type="Pfam" id="PF00350">
    <property type="entry name" value="Dynamin_N"/>
    <property type="match status" value="1"/>
</dbReference>
<evidence type="ECO:0000256" key="5">
    <source>
        <dbReference type="ARBA" id="ARBA00022801"/>
    </source>
</evidence>
<dbReference type="Proteomes" id="UP000274429">
    <property type="component" value="Unassembled WGS sequence"/>
</dbReference>
<dbReference type="PROSITE" id="PS51388">
    <property type="entry name" value="GED"/>
    <property type="match status" value="1"/>
</dbReference>
<dbReference type="InterPro" id="IPR003130">
    <property type="entry name" value="GED"/>
</dbReference>
<dbReference type="GO" id="GO:0098793">
    <property type="term" value="C:presynapse"/>
    <property type="evidence" value="ECO:0007669"/>
    <property type="project" value="GOC"/>
</dbReference>
<dbReference type="PROSITE" id="PS50003">
    <property type="entry name" value="PH_DOMAIN"/>
    <property type="match status" value="1"/>
</dbReference>
<feature type="region of interest" description="Disordered" evidence="10">
    <location>
        <begin position="878"/>
        <end position="897"/>
    </location>
</feature>
<dbReference type="WBParaSite" id="TTAC_0000045801-mRNA-1">
    <property type="protein sequence ID" value="TTAC_0000045801-mRNA-1"/>
    <property type="gene ID" value="TTAC_0000045801"/>
</dbReference>
<feature type="region of interest" description="Disordered" evidence="10">
    <location>
        <begin position="905"/>
        <end position="927"/>
    </location>
</feature>